<evidence type="ECO:0000313" key="3">
    <source>
        <dbReference type="Proteomes" id="UP001314170"/>
    </source>
</evidence>
<feature type="compositionally biased region" description="Basic and acidic residues" evidence="1">
    <location>
        <begin position="1"/>
        <end position="12"/>
    </location>
</feature>
<reference evidence="2 3" key="1">
    <citation type="submission" date="2024-01" db="EMBL/GenBank/DDBJ databases">
        <authorList>
            <person name="Waweru B."/>
        </authorList>
    </citation>
    <scope>NUCLEOTIDE SEQUENCE [LARGE SCALE GENOMIC DNA]</scope>
</reference>
<protein>
    <submittedName>
        <fullName evidence="2">Uncharacterized protein</fullName>
    </submittedName>
</protein>
<proteinExistence type="predicted"/>
<dbReference type="AlphaFoldDB" id="A0AAV1RUF1"/>
<feature type="compositionally biased region" description="Polar residues" evidence="1">
    <location>
        <begin position="17"/>
        <end position="31"/>
    </location>
</feature>
<accession>A0AAV1RUF1</accession>
<dbReference type="EMBL" id="CAWUPB010001157">
    <property type="protein sequence ID" value="CAK7339088.1"/>
    <property type="molecule type" value="Genomic_DNA"/>
</dbReference>
<gene>
    <name evidence="2" type="ORF">DCAF_LOCUS14136</name>
</gene>
<sequence length="83" mass="9362">MGENNGEHEDGKGPGNSCLQSPSPITNHHTTPIESAKLQLITILPTKAFDFFFHLLNNNPFLMTLLELNDRICYKVNKHSLEK</sequence>
<comment type="caution">
    <text evidence="2">The sequence shown here is derived from an EMBL/GenBank/DDBJ whole genome shotgun (WGS) entry which is preliminary data.</text>
</comment>
<feature type="region of interest" description="Disordered" evidence="1">
    <location>
        <begin position="1"/>
        <end position="31"/>
    </location>
</feature>
<name>A0AAV1RUF1_9ROSI</name>
<dbReference type="Proteomes" id="UP001314170">
    <property type="component" value="Unassembled WGS sequence"/>
</dbReference>
<evidence type="ECO:0000313" key="2">
    <source>
        <dbReference type="EMBL" id="CAK7339088.1"/>
    </source>
</evidence>
<evidence type="ECO:0000256" key="1">
    <source>
        <dbReference type="SAM" id="MobiDB-lite"/>
    </source>
</evidence>
<keyword evidence="3" id="KW-1185">Reference proteome</keyword>
<organism evidence="2 3">
    <name type="scientific">Dovyalis caffra</name>
    <dbReference type="NCBI Taxonomy" id="77055"/>
    <lineage>
        <taxon>Eukaryota</taxon>
        <taxon>Viridiplantae</taxon>
        <taxon>Streptophyta</taxon>
        <taxon>Embryophyta</taxon>
        <taxon>Tracheophyta</taxon>
        <taxon>Spermatophyta</taxon>
        <taxon>Magnoliopsida</taxon>
        <taxon>eudicotyledons</taxon>
        <taxon>Gunneridae</taxon>
        <taxon>Pentapetalae</taxon>
        <taxon>rosids</taxon>
        <taxon>fabids</taxon>
        <taxon>Malpighiales</taxon>
        <taxon>Salicaceae</taxon>
        <taxon>Flacourtieae</taxon>
        <taxon>Dovyalis</taxon>
    </lineage>
</organism>